<organism evidence="4 5">
    <name type="scientific">Sphagnurus paluster</name>
    <dbReference type="NCBI Taxonomy" id="117069"/>
    <lineage>
        <taxon>Eukaryota</taxon>
        <taxon>Fungi</taxon>
        <taxon>Dikarya</taxon>
        <taxon>Basidiomycota</taxon>
        <taxon>Agaricomycotina</taxon>
        <taxon>Agaricomycetes</taxon>
        <taxon>Agaricomycetidae</taxon>
        <taxon>Agaricales</taxon>
        <taxon>Tricholomatineae</taxon>
        <taxon>Lyophyllaceae</taxon>
        <taxon>Sphagnurus</taxon>
    </lineage>
</organism>
<keyword evidence="1" id="KW-0560">Oxidoreductase</keyword>
<evidence type="ECO:0000256" key="1">
    <source>
        <dbReference type="ARBA" id="ARBA00023002"/>
    </source>
</evidence>
<keyword evidence="5" id="KW-1185">Reference proteome</keyword>
<accession>A0A9P7GP55</accession>
<dbReference type="PANTHER" id="PTHR11133">
    <property type="entry name" value="SACCHAROPINE DEHYDROGENASE"/>
    <property type="match status" value="1"/>
</dbReference>
<dbReference type="InterPro" id="IPR007886">
    <property type="entry name" value="AlaDH/PNT_N"/>
</dbReference>
<evidence type="ECO:0000256" key="2">
    <source>
        <dbReference type="ARBA" id="ARBA00023154"/>
    </source>
</evidence>
<dbReference type="PANTHER" id="PTHR11133:SF23">
    <property type="entry name" value="SACCHAROPINE DEHYDROGENASE [NAD(+), L-LYSINE-FORMING]"/>
    <property type="match status" value="1"/>
</dbReference>
<proteinExistence type="predicted"/>
<name>A0A9P7GP55_9AGAR</name>
<dbReference type="SUPFAM" id="SSF52283">
    <property type="entry name" value="Formate/glycerate dehydrogenase catalytic domain-like"/>
    <property type="match status" value="1"/>
</dbReference>
<dbReference type="Gene3D" id="3.40.50.720">
    <property type="entry name" value="NAD(P)-binding Rossmann-like Domain"/>
    <property type="match status" value="1"/>
</dbReference>
<keyword evidence="2" id="KW-0028">Amino-acid biosynthesis</keyword>
<dbReference type="AlphaFoldDB" id="A0A9P7GP55"/>
<reference evidence="4" key="2">
    <citation type="submission" date="2021-10" db="EMBL/GenBank/DDBJ databases">
        <title>Phylogenomics reveals ancestral predisposition of the termite-cultivated fungus Termitomyces towards a domesticated lifestyle.</title>
        <authorList>
            <person name="Auxier B."/>
            <person name="Grum-Grzhimaylo A."/>
            <person name="Cardenas M.E."/>
            <person name="Lodge J.D."/>
            <person name="Laessoe T."/>
            <person name="Pedersen O."/>
            <person name="Smith M.E."/>
            <person name="Kuyper T.W."/>
            <person name="Franco-Molano E.A."/>
            <person name="Baroni T.J."/>
            <person name="Aanen D.K."/>
        </authorList>
    </citation>
    <scope>NUCLEOTIDE SEQUENCE</scope>
    <source>
        <strain evidence="4">D49</strain>
    </source>
</reference>
<dbReference type="GO" id="GO:0005737">
    <property type="term" value="C:cytoplasm"/>
    <property type="evidence" value="ECO:0007669"/>
    <property type="project" value="TreeGrafter"/>
</dbReference>
<dbReference type="GO" id="GO:0019878">
    <property type="term" value="P:lysine biosynthetic process via aminoadipic acid"/>
    <property type="evidence" value="ECO:0007669"/>
    <property type="project" value="TreeGrafter"/>
</dbReference>
<evidence type="ECO:0000313" key="4">
    <source>
        <dbReference type="EMBL" id="KAG5650502.1"/>
    </source>
</evidence>
<dbReference type="InterPro" id="IPR051168">
    <property type="entry name" value="AASS"/>
</dbReference>
<evidence type="ECO:0000259" key="3">
    <source>
        <dbReference type="SMART" id="SM01003"/>
    </source>
</evidence>
<dbReference type="GO" id="GO:0004753">
    <property type="term" value="F:saccharopine dehydrogenase activity"/>
    <property type="evidence" value="ECO:0007669"/>
    <property type="project" value="TreeGrafter"/>
</dbReference>
<gene>
    <name evidence="4" type="ORF">H0H81_012015</name>
</gene>
<comment type="caution">
    <text evidence="4">The sequence shown here is derived from an EMBL/GenBank/DDBJ whole genome shotgun (WGS) entry which is preliminary data.</text>
</comment>
<feature type="domain" description="Alanine dehydrogenase/pyridine nucleotide transhydrogenase N-terminal" evidence="3">
    <location>
        <begin position="26"/>
        <end position="207"/>
    </location>
</feature>
<dbReference type="EMBL" id="JABCKI010000433">
    <property type="protein sequence ID" value="KAG5650502.1"/>
    <property type="molecule type" value="Genomic_DNA"/>
</dbReference>
<evidence type="ECO:0000313" key="5">
    <source>
        <dbReference type="Proteomes" id="UP000717328"/>
    </source>
</evidence>
<keyword evidence="2" id="KW-0457">Lysine biosynthesis</keyword>
<dbReference type="OrthoDB" id="10059875at2759"/>
<protein>
    <recommendedName>
        <fullName evidence="3">Alanine dehydrogenase/pyridine nucleotide transhydrogenase N-terminal domain-containing protein</fullName>
    </recommendedName>
</protein>
<sequence>MHKRRSIALLRTISTSASAQAPVTVGIRREDPTRIWERRAPLTPAAVEELVKSGVNVEFEHCDRRVFQDAEYIKASRSGRITPSWLNRQYNASTHAGAKVKPALDNAHILVGIKETPLSEVITSPVAAPSGSKSKRAKTARTHLMFSHTAKGQPYNTPLLAKFVADASIQSQSLPNEDFPRLIDYELLTNDTDGKRTVGFGWFAGGRSTSFAPS</sequence>
<dbReference type="Pfam" id="PF05222">
    <property type="entry name" value="AlaDh_PNT_N"/>
    <property type="match status" value="1"/>
</dbReference>
<reference evidence="4" key="1">
    <citation type="submission" date="2021-02" db="EMBL/GenBank/DDBJ databases">
        <authorList>
            <person name="Nieuwenhuis M."/>
            <person name="Van De Peppel L.J.J."/>
        </authorList>
    </citation>
    <scope>NUCLEOTIDE SEQUENCE</scope>
    <source>
        <strain evidence="4">D49</strain>
    </source>
</reference>
<dbReference type="Proteomes" id="UP000717328">
    <property type="component" value="Unassembled WGS sequence"/>
</dbReference>
<dbReference type="SMART" id="SM01003">
    <property type="entry name" value="AlaDh_PNT_N"/>
    <property type="match status" value="1"/>
</dbReference>